<dbReference type="PANTHER" id="PTHR28089:SF1">
    <property type="entry name" value="PROTEIN ZDS1-RELATED"/>
    <property type="match status" value="1"/>
</dbReference>
<dbReference type="PANTHER" id="PTHR28089">
    <property type="entry name" value="PROTEIN ZDS1-RELATED"/>
    <property type="match status" value="1"/>
</dbReference>
<reference evidence="3 4" key="1">
    <citation type="submission" date="2018-12" db="EMBL/GenBank/DDBJ databases">
        <title>Venturia inaequalis Genome Resource.</title>
        <authorList>
            <person name="Lichtner F.J."/>
        </authorList>
    </citation>
    <scope>NUCLEOTIDE SEQUENCE [LARGE SCALE GENOMIC DNA]</scope>
    <source>
        <strain evidence="3 4">120213</strain>
    </source>
</reference>
<dbReference type="GO" id="GO:0030010">
    <property type="term" value="P:establishment of cell polarity"/>
    <property type="evidence" value="ECO:0007669"/>
    <property type="project" value="TreeGrafter"/>
</dbReference>
<evidence type="ECO:0000313" key="3">
    <source>
        <dbReference type="EMBL" id="KAE9972178.1"/>
    </source>
</evidence>
<sequence>MPALSGVPTVTTLGRGNRPSFLSYSLNAAPPLDQTPRRPRERELDPQIYAGRRGHAPQISISDDNHHVTEAIGGMYGDDDFENQPRNRSSTRPLSFIPSPLGDTLESGRLHFDDDRSPNKRPPPARTSSNEPRSPTLGFSTSPGSYAGSSLANTSRSGSIANMMAEREANNGQMSPPGLHRTPSQPAEQQFEITDLDSTAAVAQELSNLQAIRRMSMDVNGVDPDLPQFSSGWDNVPAVAPSAHGDEEDPSRLFWVPASVHPELAPTAFKTFIQDRVKTIKRSSLSVSEHELSPDMGSQQGGLRRKKSMLSRQVNDPYGYRDGAERLEHKRSSSGVPMPIDKGLVSLQELEDLAHDPSSLTRRTSVDSSGRTSQESLNEVHSGEDKPILAPKPLGQNLKRSTRTTYRRGSQRKGTAFGKRRGLPGDMEHDEVPSPTKEDGIPQLPILPDLGQFDKGQFGLTRVQTEPSQPKPDVNFSRPGRRGTRSPPVQQGEFESNSNGRSNEVRSPEPEDGRKTASPEPRAFHSRIASNGRSTVTIPPNSMPVPTIIETPPPPSNDLGRVQTLPVRPERSSSIDKPTTSPPKAPLPGRPAQQRPPLTRPATLQKTQQVQQKKPQNDTELDMAQHPAPLPGGNTSTSDLAFIPFQEEKKSDKKTKDKKEEGPRKTSWNWFLSSDEKEKEKEPAKKGKSKVTKPPDRSHDNTRLDVLQSSIEGKGGRESVVLDRSTVQVEPEKKAARKVSNDGKKEKESGIFSSLFGGGKKKSDKDSHGKRGGSSLRGLSPDPPQKILQPDIDYNWSRFSILEERAIYRMAHMKLANPRRELYSQVLLSNFMYSYLAKVQQMHPQIQIPQSAAQKQQQRAAQAAKKAEQQRQQEQQAASSSTDEFAQYQRYQEQQAQLDAPNAKTTKTSPGKANTHNGISSSDPSPEESPQQARPNSRAAQYMQGQHSSPAVSNPSQASPHSNTNGNYTVSDATKYLGLVTTGHESSSSKSSSSSFL</sequence>
<feature type="region of interest" description="Disordered" evidence="1">
    <location>
        <begin position="860"/>
        <end position="970"/>
    </location>
</feature>
<protein>
    <recommendedName>
        <fullName evidence="2">Protein Zds1 C-terminal domain-containing protein</fullName>
    </recommendedName>
</protein>
<feature type="compositionally biased region" description="Polar residues" evidence="1">
    <location>
        <begin position="528"/>
        <end position="540"/>
    </location>
</feature>
<feature type="domain" description="Protein Zds1 C-terminal" evidence="2">
    <location>
        <begin position="788"/>
        <end position="840"/>
    </location>
</feature>
<feature type="compositionally biased region" description="Low complexity" evidence="1">
    <location>
        <begin position="920"/>
        <end position="930"/>
    </location>
</feature>
<feature type="compositionally biased region" description="Polar residues" evidence="1">
    <location>
        <begin position="84"/>
        <end position="93"/>
    </location>
</feature>
<feature type="compositionally biased region" description="Basic and acidic residues" evidence="1">
    <location>
        <begin position="693"/>
        <end position="703"/>
    </location>
</feature>
<feature type="region of interest" description="Disordered" evidence="1">
    <location>
        <begin position="353"/>
        <end position="790"/>
    </location>
</feature>
<feature type="region of interest" description="Disordered" evidence="1">
    <location>
        <begin position="284"/>
        <end position="340"/>
    </location>
</feature>
<feature type="compositionally biased region" description="Polar residues" evidence="1">
    <location>
        <begin position="931"/>
        <end position="970"/>
    </location>
</feature>
<name>A0A8H3UMF8_VENIN</name>
<feature type="compositionally biased region" description="Low complexity" evidence="1">
    <location>
        <begin position="605"/>
        <end position="614"/>
    </location>
</feature>
<feature type="compositionally biased region" description="Polar residues" evidence="1">
    <location>
        <begin position="126"/>
        <end position="155"/>
    </location>
</feature>
<dbReference type="EMBL" id="WNWS01000277">
    <property type="protein sequence ID" value="KAE9972178.1"/>
    <property type="molecule type" value="Genomic_DNA"/>
</dbReference>
<feature type="compositionally biased region" description="Basic and acidic residues" evidence="1">
    <location>
        <begin position="106"/>
        <end position="118"/>
    </location>
</feature>
<dbReference type="GO" id="GO:0010971">
    <property type="term" value="P:positive regulation of G2/M transition of mitotic cell cycle"/>
    <property type="evidence" value="ECO:0007669"/>
    <property type="project" value="TreeGrafter"/>
</dbReference>
<dbReference type="InterPro" id="IPR040206">
    <property type="entry name" value="Zds1/2"/>
</dbReference>
<feature type="compositionally biased region" description="Basic and acidic residues" evidence="1">
    <location>
        <begin position="35"/>
        <end position="45"/>
    </location>
</feature>
<evidence type="ECO:0000256" key="1">
    <source>
        <dbReference type="SAM" id="MobiDB-lite"/>
    </source>
</evidence>
<feature type="compositionally biased region" description="Basic and acidic residues" evidence="1">
    <location>
        <begin position="503"/>
        <end position="517"/>
    </location>
</feature>
<dbReference type="Proteomes" id="UP000447873">
    <property type="component" value="Unassembled WGS sequence"/>
</dbReference>
<evidence type="ECO:0000313" key="4">
    <source>
        <dbReference type="Proteomes" id="UP000447873"/>
    </source>
</evidence>
<dbReference type="Pfam" id="PF08632">
    <property type="entry name" value="Zds_C"/>
    <property type="match status" value="1"/>
</dbReference>
<feature type="compositionally biased region" description="Basic and acidic residues" evidence="1">
    <location>
        <begin position="730"/>
        <end position="749"/>
    </location>
</feature>
<dbReference type="GO" id="GO:0005737">
    <property type="term" value="C:cytoplasm"/>
    <property type="evidence" value="ECO:0007669"/>
    <property type="project" value="TreeGrafter"/>
</dbReference>
<feature type="compositionally biased region" description="Basic and acidic residues" evidence="1">
    <location>
        <begin position="674"/>
        <end position="685"/>
    </location>
</feature>
<organism evidence="3 4">
    <name type="scientific">Venturia inaequalis</name>
    <name type="common">Apple scab fungus</name>
    <dbReference type="NCBI Taxonomy" id="5025"/>
    <lineage>
        <taxon>Eukaryota</taxon>
        <taxon>Fungi</taxon>
        <taxon>Dikarya</taxon>
        <taxon>Ascomycota</taxon>
        <taxon>Pezizomycotina</taxon>
        <taxon>Dothideomycetes</taxon>
        <taxon>Pleosporomycetidae</taxon>
        <taxon>Venturiales</taxon>
        <taxon>Venturiaceae</taxon>
        <taxon>Venturia</taxon>
    </lineage>
</organism>
<dbReference type="SMART" id="SM01327">
    <property type="entry name" value="Zds_C"/>
    <property type="match status" value="1"/>
</dbReference>
<feature type="compositionally biased region" description="Basic and acidic residues" evidence="1">
    <location>
        <begin position="646"/>
        <end position="664"/>
    </location>
</feature>
<feature type="compositionally biased region" description="Low complexity" evidence="1">
    <location>
        <begin position="886"/>
        <end position="897"/>
    </location>
</feature>
<feature type="compositionally biased region" description="Polar residues" evidence="1">
    <location>
        <begin position="493"/>
        <end position="502"/>
    </location>
</feature>
<dbReference type="AlphaFoldDB" id="A0A8H3UMF8"/>
<gene>
    <name evidence="3" type="ORF">EG328_005143</name>
</gene>
<feature type="compositionally biased region" description="Basic residues" evidence="1">
    <location>
        <begin position="400"/>
        <end position="411"/>
    </location>
</feature>
<feature type="compositionally biased region" description="Polar residues" evidence="1">
    <location>
        <begin position="358"/>
        <end position="379"/>
    </location>
</feature>
<feature type="compositionally biased region" description="Polar residues" evidence="1">
    <location>
        <begin position="903"/>
        <end position="919"/>
    </location>
</feature>
<proteinExistence type="predicted"/>
<feature type="compositionally biased region" description="Basic and acidic residues" evidence="1">
    <location>
        <begin position="426"/>
        <end position="440"/>
    </location>
</feature>
<dbReference type="InterPro" id="IPR013941">
    <property type="entry name" value="ZDS1_C"/>
</dbReference>
<evidence type="ECO:0000259" key="2">
    <source>
        <dbReference type="SMART" id="SM01327"/>
    </source>
</evidence>
<accession>A0A8H3UMF8</accession>
<feature type="compositionally biased region" description="Basic and acidic residues" evidence="1">
    <location>
        <begin position="322"/>
        <end position="331"/>
    </location>
</feature>
<comment type="caution">
    <text evidence="3">The sequence shown here is derived from an EMBL/GenBank/DDBJ whole genome shotgun (WGS) entry which is preliminary data.</text>
</comment>
<feature type="compositionally biased region" description="Polar residues" evidence="1">
    <location>
        <begin position="8"/>
        <end position="26"/>
    </location>
</feature>
<feature type="compositionally biased region" description="Pro residues" evidence="1">
    <location>
        <begin position="580"/>
        <end position="589"/>
    </location>
</feature>
<feature type="region of interest" description="Disordered" evidence="1">
    <location>
        <begin position="1"/>
        <end position="155"/>
    </location>
</feature>